<keyword evidence="3" id="KW-1185">Reference proteome</keyword>
<dbReference type="EMBL" id="JAGKQQ010000002">
    <property type="protein sequence ID" value="MBP3960940.1"/>
    <property type="molecule type" value="Genomic_DNA"/>
</dbReference>
<dbReference type="Pfam" id="PF20613">
    <property type="entry name" value="HipA_2"/>
    <property type="match status" value="1"/>
</dbReference>
<proteinExistence type="predicted"/>
<evidence type="ECO:0000313" key="3">
    <source>
        <dbReference type="Proteomes" id="UP000676565"/>
    </source>
</evidence>
<evidence type="ECO:0000313" key="2">
    <source>
        <dbReference type="EMBL" id="MBP3960940.1"/>
    </source>
</evidence>
<feature type="domain" description="HipA-like kinase" evidence="1">
    <location>
        <begin position="10"/>
        <end position="207"/>
    </location>
</feature>
<sequence>MKVLSQKGCPHDLACELVGIELARIVGLRTPEYAVIEIPLHAPIELADGNEFVPGHGFITRKLDGMDWSGSRSVLTRVLNPIDLARLVVFDTWTLNCDRFRPRTETAPEWRAARNVFLERAADFDDQYYLTSLDHGCCFKCLADLTPAYLRRAATADTLYGYFPEFAGLARREHALQAVRAVQSCSRAQIDAIIERVPEAWLANGHRNALGDMIYGRIHLLERIIRVDFPAADLFDDQQRSGDNP</sequence>
<protein>
    <recommendedName>
        <fullName evidence="1">HipA-like kinase domain-containing protein</fullName>
    </recommendedName>
</protein>
<accession>A0ABS5C4Q7</accession>
<evidence type="ECO:0000259" key="1">
    <source>
        <dbReference type="Pfam" id="PF20613"/>
    </source>
</evidence>
<organism evidence="2 3">
    <name type="scientific">Gemmata palustris</name>
    <dbReference type="NCBI Taxonomy" id="2822762"/>
    <lineage>
        <taxon>Bacteria</taxon>
        <taxon>Pseudomonadati</taxon>
        <taxon>Planctomycetota</taxon>
        <taxon>Planctomycetia</taxon>
        <taxon>Gemmatales</taxon>
        <taxon>Gemmataceae</taxon>
        <taxon>Gemmata</taxon>
    </lineage>
</organism>
<comment type="caution">
    <text evidence="2">The sequence shown here is derived from an EMBL/GenBank/DDBJ whole genome shotgun (WGS) entry which is preliminary data.</text>
</comment>
<name>A0ABS5C4Q7_9BACT</name>
<gene>
    <name evidence="2" type="ORF">J8F10_37440</name>
</gene>
<dbReference type="InterPro" id="IPR046748">
    <property type="entry name" value="HipA_2"/>
</dbReference>
<dbReference type="Proteomes" id="UP000676565">
    <property type="component" value="Unassembled WGS sequence"/>
</dbReference>
<reference evidence="2 3" key="1">
    <citation type="submission" date="2021-04" db="EMBL/GenBank/DDBJ databases">
        <authorList>
            <person name="Ivanova A."/>
        </authorList>
    </citation>
    <scope>NUCLEOTIDE SEQUENCE [LARGE SCALE GENOMIC DNA]</scope>
    <source>
        <strain evidence="2 3">G18</strain>
    </source>
</reference>